<keyword evidence="7 10" id="KW-0283">Flagellar rotation</keyword>
<comment type="subcellular location">
    <subcellularLocation>
        <location evidence="2">Cell membrane</location>
        <topology evidence="2">Single-pass membrane protein</topology>
    </subcellularLocation>
</comment>
<evidence type="ECO:0000256" key="6">
    <source>
        <dbReference type="ARBA" id="ARBA00022692"/>
    </source>
</evidence>
<dbReference type="PATRIC" id="fig|162209.4.peg.1344"/>
<dbReference type="PANTHER" id="PTHR35091:SF2">
    <property type="entry name" value="FLAGELLAR PROTEIN FLIL"/>
    <property type="match status" value="1"/>
</dbReference>
<evidence type="ECO:0000256" key="1">
    <source>
        <dbReference type="ARBA" id="ARBA00002254"/>
    </source>
</evidence>
<proteinExistence type="inferred from homology"/>
<keyword evidence="6 10" id="KW-0812">Transmembrane</keyword>
<name>A0A0U2W8D8_9BACL</name>
<organism evidence="11 12">
    <name type="scientific">Paenibacillus naphthalenovorans</name>
    <dbReference type="NCBI Taxonomy" id="162209"/>
    <lineage>
        <taxon>Bacteria</taxon>
        <taxon>Bacillati</taxon>
        <taxon>Bacillota</taxon>
        <taxon>Bacilli</taxon>
        <taxon>Bacillales</taxon>
        <taxon>Paenibacillaceae</taxon>
        <taxon>Paenibacillus</taxon>
    </lineage>
</organism>
<evidence type="ECO:0000256" key="8">
    <source>
        <dbReference type="ARBA" id="ARBA00022989"/>
    </source>
</evidence>
<dbReference type="GO" id="GO:0005886">
    <property type="term" value="C:plasma membrane"/>
    <property type="evidence" value="ECO:0007669"/>
    <property type="project" value="UniProtKB-SubCell"/>
</dbReference>
<dbReference type="InterPro" id="IPR005503">
    <property type="entry name" value="FliL"/>
</dbReference>
<keyword evidence="12" id="KW-1185">Reference proteome</keyword>
<evidence type="ECO:0000256" key="7">
    <source>
        <dbReference type="ARBA" id="ARBA00022779"/>
    </source>
</evidence>
<evidence type="ECO:0000256" key="10">
    <source>
        <dbReference type="RuleBase" id="RU364125"/>
    </source>
</evidence>
<comment type="similarity">
    <text evidence="3 10">Belongs to the FliL family.</text>
</comment>
<evidence type="ECO:0000313" key="12">
    <source>
        <dbReference type="Proteomes" id="UP000061660"/>
    </source>
</evidence>
<dbReference type="Proteomes" id="UP000061660">
    <property type="component" value="Chromosome"/>
</dbReference>
<evidence type="ECO:0000256" key="2">
    <source>
        <dbReference type="ARBA" id="ARBA00004162"/>
    </source>
</evidence>
<dbReference type="GO" id="GO:0009425">
    <property type="term" value="C:bacterial-type flagellum basal body"/>
    <property type="evidence" value="ECO:0007669"/>
    <property type="project" value="InterPro"/>
</dbReference>
<keyword evidence="8 10" id="KW-1133">Transmembrane helix</keyword>
<dbReference type="RefSeq" id="WP_054818886.1">
    <property type="nucleotide sequence ID" value="NZ_FNDY01000012.1"/>
</dbReference>
<keyword evidence="4 10" id="KW-1003">Cell membrane</keyword>
<reference evidence="12" key="1">
    <citation type="submission" date="2015-12" db="EMBL/GenBank/DDBJ databases">
        <title>Complete genome sequences of two moderately thermophilic Paenibacillus species.</title>
        <authorList>
            <person name="Butler R.III."/>
            <person name="Wang J."/>
            <person name="Stark B.C."/>
            <person name="Pombert J.-F."/>
        </authorList>
    </citation>
    <scope>NUCLEOTIDE SEQUENCE [LARGE SCALE GENOMIC DNA]</scope>
    <source>
        <strain evidence="12">32O-Y</strain>
    </source>
</reference>
<keyword evidence="5 10" id="KW-0145">Chemotaxis</keyword>
<evidence type="ECO:0000313" key="11">
    <source>
        <dbReference type="EMBL" id="ALS21642.1"/>
    </source>
</evidence>
<keyword evidence="9 10" id="KW-0472">Membrane</keyword>
<sequence length="159" mass="17807" precursor="true">MFRSKIFIMVVAVLIAITLILTAAFILWNYMDKANGTLRDQAQQSASEVKSGKKLTPDEVRDNTFSMKDVLTNLSGGNNKFIKVSFAFELENKKAREEFEKLETQMKAIVIQTLADMTPDQVSGSKGFDNLTSALMNKMNPLLQQGKLNQILITDIVLQ</sequence>
<dbReference type="PANTHER" id="PTHR35091">
    <property type="entry name" value="FLAGELLAR PROTEIN FLIL"/>
    <property type="match status" value="1"/>
</dbReference>
<protein>
    <recommendedName>
        <fullName evidence="10">Flagellar protein FliL</fullName>
    </recommendedName>
</protein>
<evidence type="ECO:0000256" key="5">
    <source>
        <dbReference type="ARBA" id="ARBA00022500"/>
    </source>
</evidence>
<evidence type="ECO:0000256" key="4">
    <source>
        <dbReference type="ARBA" id="ARBA00022475"/>
    </source>
</evidence>
<evidence type="ECO:0000256" key="3">
    <source>
        <dbReference type="ARBA" id="ARBA00008281"/>
    </source>
</evidence>
<dbReference type="STRING" id="162209.IJ22_12660"/>
<dbReference type="Pfam" id="PF03748">
    <property type="entry name" value="FliL"/>
    <property type="match status" value="1"/>
</dbReference>
<feature type="transmembrane region" description="Helical" evidence="10">
    <location>
        <begin position="6"/>
        <end position="30"/>
    </location>
</feature>
<accession>A0A0U2W8D8</accession>
<dbReference type="GO" id="GO:0006935">
    <property type="term" value="P:chemotaxis"/>
    <property type="evidence" value="ECO:0007669"/>
    <property type="project" value="UniProtKB-KW"/>
</dbReference>
<dbReference type="EMBL" id="CP013652">
    <property type="protein sequence ID" value="ALS21642.1"/>
    <property type="molecule type" value="Genomic_DNA"/>
</dbReference>
<evidence type="ECO:0000256" key="9">
    <source>
        <dbReference type="ARBA" id="ARBA00023136"/>
    </source>
</evidence>
<gene>
    <name evidence="11" type="ORF">IJ22_12660</name>
</gene>
<keyword evidence="11" id="KW-0282">Flagellum</keyword>
<reference evidence="11 12" key="2">
    <citation type="journal article" date="2016" name="Genome Announc.">
        <title>Complete Genome Sequences of Two Interactive Moderate Thermophiles, Paenibacillus napthalenovorans 32O-Y and Paenibacillus sp. 32O-W.</title>
        <authorList>
            <person name="Butler R.R.III."/>
            <person name="Wang J."/>
            <person name="Stark B.C."/>
            <person name="Pombert J.F."/>
        </authorList>
    </citation>
    <scope>NUCLEOTIDE SEQUENCE [LARGE SCALE GENOMIC DNA]</scope>
    <source>
        <strain evidence="11 12">32O-Y</strain>
    </source>
</reference>
<dbReference type="GO" id="GO:0071978">
    <property type="term" value="P:bacterial-type flagellum-dependent swarming motility"/>
    <property type="evidence" value="ECO:0007669"/>
    <property type="project" value="TreeGrafter"/>
</dbReference>
<dbReference type="OrthoDB" id="2664574at2"/>
<keyword evidence="11" id="KW-0969">Cilium</keyword>
<comment type="function">
    <text evidence="1 10">Controls the rotational direction of flagella during chemotaxis.</text>
</comment>
<dbReference type="AlphaFoldDB" id="A0A0U2W8D8"/>
<dbReference type="KEGG" id="pnp:IJ22_12660"/>
<keyword evidence="11" id="KW-0966">Cell projection</keyword>